<dbReference type="AlphaFoldDB" id="A0A142BPN5"/>
<gene>
    <name evidence="4" type="ORF">pSinB_184</name>
</gene>
<dbReference type="InterPro" id="IPR052025">
    <property type="entry name" value="Xyloglucanase_GH74"/>
</dbReference>
<organism evidence="4">
    <name type="scientific">Sinorhizobium sp. M14</name>
    <dbReference type="NCBI Taxonomy" id="430451"/>
    <lineage>
        <taxon>Bacteria</taxon>
        <taxon>Pseudomonadati</taxon>
        <taxon>Pseudomonadota</taxon>
        <taxon>Alphaproteobacteria</taxon>
        <taxon>Hyphomicrobiales</taxon>
        <taxon>Rhizobiaceae</taxon>
        <taxon>Sinorhizobium/Ensifer group</taxon>
        <taxon>Sinorhizobium</taxon>
    </lineage>
</organism>
<geneLocation type="plasmid" evidence="4">
    <name>pSinB</name>
</geneLocation>
<dbReference type="EMBL" id="KU140623">
    <property type="protein sequence ID" value="AMP35043.1"/>
    <property type="molecule type" value="Genomic_DNA"/>
</dbReference>
<dbReference type="PANTHER" id="PTHR43739:SF5">
    <property type="entry name" value="EXO-ALPHA-SIALIDASE"/>
    <property type="match status" value="1"/>
</dbReference>
<name>A0A142BPN5_9HYPH</name>
<dbReference type="SUPFAM" id="SSF110296">
    <property type="entry name" value="Oligoxyloglucan reducing end-specific cellobiohydrolase"/>
    <property type="match status" value="1"/>
</dbReference>
<evidence type="ECO:0000256" key="2">
    <source>
        <dbReference type="SAM" id="SignalP"/>
    </source>
</evidence>
<dbReference type="CDD" id="cd15482">
    <property type="entry name" value="Sialidase_non-viral"/>
    <property type="match status" value="1"/>
</dbReference>
<reference evidence="4" key="1">
    <citation type="submission" date="2015-11" db="EMBL/GenBank/DDBJ databases">
        <title>Molecular characterization of pSinB plasmid of arsenite oxidizing, metalotolerant Sinorhizobium sp. M14 - insight into the heavy metal resistome of sinorhizobial extrachromosomal replicons.</title>
        <authorList>
            <person name="Romaniuk K."/>
            <person name="Decewicz P."/>
            <person name="Mielnicki S."/>
            <person name="Sklodowska A."/>
            <person name="Dziewit L."/>
            <person name="Drewniak L."/>
        </authorList>
    </citation>
    <scope>NUCLEOTIDE SEQUENCE</scope>
    <source>
        <strain evidence="4">M14</strain>
        <plasmid evidence="4">pSinB</plasmid>
    </source>
</reference>
<proteinExistence type="predicted"/>
<keyword evidence="1" id="KW-0677">Repeat</keyword>
<accession>A0A142BPN5</accession>
<feature type="domain" description="Sortilin N-terminal" evidence="3">
    <location>
        <begin position="73"/>
        <end position="180"/>
    </location>
</feature>
<protein>
    <recommendedName>
        <fullName evidence="3">Sortilin N-terminal domain-containing protein</fullName>
    </recommendedName>
</protein>
<dbReference type="InterPro" id="IPR015943">
    <property type="entry name" value="WD40/YVTN_repeat-like_dom_sf"/>
</dbReference>
<evidence type="ECO:0000313" key="4">
    <source>
        <dbReference type="EMBL" id="AMP35043.1"/>
    </source>
</evidence>
<sequence>MKRPNRHLLLPAIAAVMVFAGSAMAEQGATPVLPAVQASQHSKDLAPSRFGGRVRALAVNPQTKEIFLGARLIYRSTDGGKSWTAIDGIPKSEERANITTIAISPSDPQVIYTTGHGIGVVKSVDGGKTWNSASSGLDGLSAEGLTVDGRDSNTLYVWVLGKGLYRSKDAAGSWQRVDDGPKNQEIRSLVSVNSPTGMGGIWLYAGLDMGVMKSPDCFCGWDKLANEGLPEGRVYSLAADPSNPTTLYAGLRDGIFKTTDGARSWRPITDLIEDAVVTLDAGDPGHVYAVGADGTVLVSADAGERWTRAEDDNAQH</sequence>
<feature type="signal peptide" evidence="2">
    <location>
        <begin position="1"/>
        <end position="25"/>
    </location>
</feature>
<dbReference type="Pfam" id="PF15902">
    <property type="entry name" value="Sortilin-Vps10"/>
    <property type="match status" value="1"/>
</dbReference>
<dbReference type="PANTHER" id="PTHR43739">
    <property type="entry name" value="XYLOGLUCANASE (EUROFUNG)"/>
    <property type="match status" value="1"/>
</dbReference>
<dbReference type="Gene3D" id="2.130.10.10">
    <property type="entry name" value="YVTN repeat-like/Quinoprotein amine dehydrogenase"/>
    <property type="match status" value="2"/>
</dbReference>
<dbReference type="GO" id="GO:0010411">
    <property type="term" value="P:xyloglucan metabolic process"/>
    <property type="evidence" value="ECO:0007669"/>
    <property type="project" value="TreeGrafter"/>
</dbReference>
<keyword evidence="2" id="KW-0732">Signal</keyword>
<evidence type="ECO:0000259" key="3">
    <source>
        <dbReference type="Pfam" id="PF15902"/>
    </source>
</evidence>
<keyword evidence="4" id="KW-0614">Plasmid</keyword>
<feature type="chain" id="PRO_5007493316" description="Sortilin N-terminal domain-containing protein" evidence="2">
    <location>
        <begin position="26"/>
        <end position="316"/>
    </location>
</feature>
<dbReference type="InterPro" id="IPR031778">
    <property type="entry name" value="Sortilin_N"/>
</dbReference>
<evidence type="ECO:0000256" key="1">
    <source>
        <dbReference type="ARBA" id="ARBA00022737"/>
    </source>
</evidence>